<dbReference type="RefSeq" id="WP_094254339.1">
    <property type="nucleotide sequence ID" value="NZ_NNCE01000001.1"/>
</dbReference>
<keyword evidence="1" id="KW-0812">Transmembrane</keyword>
<feature type="transmembrane region" description="Helical" evidence="1">
    <location>
        <begin position="16"/>
        <end position="38"/>
    </location>
</feature>
<keyword evidence="1" id="KW-1133">Transmembrane helix</keyword>
<protein>
    <submittedName>
        <fullName evidence="2">Uncharacterized protein</fullName>
    </submittedName>
</protein>
<name>A0A4R6IH37_9MOLU</name>
<dbReference type="NCBIfam" id="NF045957">
    <property type="entry name" value="MHO_1590_dom"/>
    <property type="match status" value="1"/>
</dbReference>
<keyword evidence="3" id="KW-1185">Reference proteome</keyword>
<evidence type="ECO:0000313" key="3">
    <source>
        <dbReference type="Proteomes" id="UP000295518"/>
    </source>
</evidence>
<dbReference type="Proteomes" id="UP000295518">
    <property type="component" value="Unassembled WGS sequence"/>
</dbReference>
<dbReference type="EMBL" id="SNWN01000009">
    <property type="protein sequence ID" value="TDO21151.1"/>
    <property type="molecule type" value="Genomic_DNA"/>
</dbReference>
<reference evidence="2 3" key="1">
    <citation type="submission" date="2019-03" db="EMBL/GenBank/DDBJ databases">
        <title>Genomic Encyclopedia of Archaeal and Bacterial Type Strains, Phase II (KMG-II): from individual species to whole genera.</title>
        <authorList>
            <person name="Goeker M."/>
        </authorList>
    </citation>
    <scope>NUCLEOTIDE SEQUENCE [LARGE SCALE GENOMIC DNA]</scope>
    <source>
        <strain evidence="2 3">ATCC 700618</strain>
    </source>
</reference>
<gene>
    <name evidence="2" type="ORF">EI74_0172</name>
</gene>
<evidence type="ECO:0000313" key="2">
    <source>
        <dbReference type="EMBL" id="TDO21151.1"/>
    </source>
</evidence>
<accession>A0A4R6IH37</accession>
<proteinExistence type="predicted"/>
<sequence length="149" mass="16772">MFKIKTIKAKLKKHRLFISISFAVFVIVGIGLGLFFTLSGNASSNTNPQTPKSTVNEKYAPLLSSQVFHEIDETYFYSAIKIHDGFIKIDQDIIAKIIKDQISRNTLGYGNITYEYILLTDTKILLSLIWSDSNNNSLTKTFEISAISL</sequence>
<dbReference type="AlphaFoldDB" id="A0A4R6IH37"/>
<evidence type="ECO:0000256" key="1">
    <source>
        <dbReference type="SAM" id="Phobius"/>
    </source>
</evidence>
<comment type="caution">
    <text evidence="2">The sequence shown here is derived from an EMBL/GenBank/DDBJ whole genome shotgun (WGS) entry which is preliminary data.</text>
</comment>
<keyword evidence="1" id="KW-0472">Membrane</keyword>
<organism evidence="2 3">
    <name type="scientific">Mycoplasma testudineum</name>
    <dbReference type="NCBI Taxonomy" id="244584"/>
    <lineage>
        <taxon>Bacteria</taxon>
        <taxon>Bacillati</taxon>
        <taxon>Mycoplasmatota</taxon>
        <taxon>Mollicutes</taxon>
        <taxon>Mycoplasmataceae</taxon>
        <taxon>Mycoplasma</taxon>
    </lineage>
</organism>